<name>A0A5E7E4L8_PSEFL</name>
<protein>
    <submittedName>
        <fullName evidence="1">Uncharacterized protein</fullName>
    </submittedName>
</protein>
<dbReference type="EMBL" id="CABVHQ010000050">
    <property type="protein sequence ID" value="VVO21572.1"/>
    <property type="molecule type" value="Genomic_DNA"/>
</dbReference>
<organism evidence="1 2">
    <name type="scientific">Pseudomonas fluorescens</name>
    <dbReference type="NCBI Taxonomy" id="294"/>
    <lineage>
        <taxon>Bacteria</taxon>
        <taxon>Pseudomonadati</taxon>
        <taxon>Pseudomonadota</taxon>
        <taxon>Gammaproteobacteria</taxon>
        <taxon>Pseudomonadales</taxon>
        <taxon>Pseudomonadaceae</taxon>
        <taxon>Pseudomonas</taxon>
    </lineage>
</organism>
<evidence type="ECO:0000313" key="1">
    <source>
        <dbReference type="EMBL" id="VVO21572.1"/>
    </source>
</evidence>
<gene>
    <name evidence="1" type="ORF">PS691_04228</name>
</gene>
<evidence type="ECO:0000313" key="2">
    <source>
        <dbReference type="Proteomes" id="UP000337909"/>
    </source>
</evidence>
<dbReference type="AlphaFoldDB" id="A0A5E7E4L8"/>
<sequence>MPSYLGDEGQALRNDWKDEESGVIRSKLNEVLSSLAASGKLYILESDIFWRPRGQVSSRLLLEMSRRTPISKPS</sequence>
<accession>A0A5E7E4L8</accession>
<reference evidence="1 2" key="1">
    <citation type="submission" date="2019-09" db="EMBL/GenBank/DDBJ databases">
        <authorList>
            <person name="Chandra G."/>
            <person name="Truman W A."/>
        </authorList>
    </citation>
    <scope>NUCLEOTIDE SEQUENCE [LARGE SCALE GENOMIC DNA]</scope>
    <source>
        <strain evidence="1">PS691</strain>
    </source>
</reference>
<dbReference type="Proteomes" id="UP000337909">
    <property type="component" value="Unassembled WGS sequence"/>
</dbReference>
<proteinExistence type="predicted"/>